<dbReference type="SUPFAM" id="SSF54001">
    <property type="entry name" value="Cysteine proteinases"/>
    <property type="match status" value="1"/>
</dbReference>
<evidence type="ECO:0000256" key="2">
    <source>
        <dbReference type="ARBA" id="ARBA00022670"/>
    </source>
</evidence>
<dbReference type="Gene3D" id="1.10.530.10">
    <property type="match status" value="1"/>
</dbReference>
<gene>
    <name evidence="7" type="ORF">IGS73_14885</name>
</gene>
<keyword evidence="3" id="KW-0378">Hydrolase</keyword>
<dbReference type="RefSeq" id="WP_192910867.1">
    <property type="nucleotide sequence ID" value="NZ_CP062789.1"/>
</dbReference>
<dbReference type="SUPFAM" id="SSF53955">
    <property type="entry name" value="Lysozyme-like"/>
    <property type="match status" value="1"/>
</dbReference>
<evidence type="ECO:0000259" key="6">
    <source>
        <dbReference type="PROSITE" id="PS51935"/>
    </source>
</evidence>
<evidence type="ECO:0000313" key="7">
    <source>
        <dbReference type="EMBL" id="QOK22354.1"/>
    </source>
</evidence>
<sequence>MKAVAWAAGALAVAIVAVMCGAGLLVTVIMAPAVQAELEEVECTGAIAATGAWQPPIAGRYVVSDRGFGPRFHPIHLQWRNHAGQDMSGTPGPGTIVAVGDGKVTHAGVMGGYGNAVDVQHADGVTSRYAHLASITVRTGQKVTAGTQLGIEGTTGQSTGVHLHFEIHVNGAPVDPKAWMAKQGAPLNGKETLRRPDDGETPADAEGLGEESDAGEGGLGFDLPKPTGQRQDSLHNPPTPIPPEIKKLYVQAGKKYGLPWTLLAGVGMSETNHGRNTAVSSAGAQGHMQFMPATFATMGTDGDGDGRADIHNTADSIFSAARYLVHEGATRGPDGVVDALFAYNRAKWYGQDVLFYAAAYGGGSVLGDPSDCDPGTGPETGNPNVPPLTNPRLEKVLAFALDQDGDQYVLGGNGPDQWDCSSLTMRAYSQVGIDMPRTAQAQRDWLAQGNGTRIQPGDERPGDLVFWNSYLGPERIGHVAMVLDPKTKTTIDARSRAQGVGKFSYATAHEKQIFEIWRVGNVKAKR</sequence>
<keyword evidence="4" id="KW-0788">Thiol protease</keyword>
<dbReference type="Proteomes" id="UP000593998">
    <property type="component" value="Chromosome"/>
</dbReference>
<dbReference type="Pfam" id="PF01551">
    <property type="entry name" value="Peptidase_M23"/>
    <property type="match status" value="1"/>
</dbReference>
<dbReference type="GO" id="GO:0008234">
    <property type="term" value="F:cysteine-type peptidase activity"/>
    <property type="evidence" value="ECO:0007669"/>
    <property type="project" value="UniProtKB-KW"/>
</dbReference>
<dbReference type="InterPro" id="IPR016047">
    <property type="entry name" value="M23ase_b-sheet_dom"/>
</dbReference>
<dbReference type="PROSITE" id="PS51935">
    <property type="entry name" value="NLPC_P60"/>
    <property type="match status" value="1"/>
</dbReference>
<dbReference type="PANTHER" id="PTHR21666:SF270">
    <property type="entry name" value="MUREIN HYDROLASE ACTIVATOR ENVC"/>
    <property type="match status" value="1"/>
</dbReference>
<dbReference type="InterPro" id="IPR050570">
    <property type="entry name" value="Cell_wall_metabolism_enzyme"/>
</dbReference>
<evidence type="ECO:0000256" key="1">
    <source>
        <dbReference type="ARBA" id="ARBA00007074"/>
    </source>
</evidence>
<feature type="region of interest" description="Disordered" evidence="5">
    <location>
        <begin position="369"/>
        <end position="388"/>
    </location>
</feature>
<dbReference type="Pfam" id="PF13406">
    <property type="entry name" value="SLT_2"/>
    <property type="match status" value="1"/>
</dbReference>
<dbReference type="InterPro" id="IPR031304">
    <property type="entry name" value="SLT_2"/>
</dbReference>
<feature type="compositionally biased region" description="Acidic residues" evidence="5">
    <location>
        <begin position="199"/>
        <end position="214"/>
    </location>
</feature>
<dbReference type="PANTHER" id="PTHR21666">
    <property type="entry name" value="PEPTIDASE-RELATED"/>
    <property type="match status" value="1"/>
</dbReference>
<feature type="region of interest" description="Disordered" evidence="5">
    <location>
        <begin position="186"/>
        <end position="243"/>
    </location>
</feature>
<dbReference type="CDD" id="cd12797">
    <property type="entry name" value="M23_peptidase"/>
    <property type="match status" value="1"/>
</dbReference>
<dbReference type="CDD" id="cd13399">
    <property type="entry name" value="Slt35-like"/>
    <property type="match status" value="1"/>
</dbReference>
<dbReference type="Gene3D" id="3.90.1720.10">
    <property type="entry name" value="endopeptidase domain like (from Nostoc punctiforme)"/>
    <property type="match status" value="1"/>
</dbReference>
<dbReference type="InterPro" id="IPR023346">
    <property type="entry name" value="Lysozyme-like_dom_sf"/>
</dbReference>
<protein>
    <submittedName>
        <fullName evidence="7">Peptidoglycan DD-metalloendopeptidase family protein</fullName>
    </submittedName>
</protein>
<dbReference type="GO" id="GO:0006508">
    <property type="term" value="P:proteolysis"/>
    <property type="evidence" value="ECO:0007669"/>
    <property type="project" value="UniProtKB-KW"/>
</dbReference>
<dbReference type="SUPFAM" id="SSF51261">
    <property type="entry name" value="Duplicated hybrid motif"/>
    <property type="match status" value="1"/>
</dbReference>
<dbReference type="Gene3D" id="2.70.70.10">
    <property type="entry name" value="Glucose Permease (Domain IIA)"/>
    <property type="match status" value="1"/>
</dbReference>
<keyword evidence="2" id="KW-0645">Protease</keyword>
<name>A0A7L9IZ12_9MICO</name>
<evidence type="ECO:0000256" key="4">
    <source>
        <dbReference type="ARBA" id="ARBA00022807"/>
    </source>
</evidence>
<evidence type="ECO:0000256" key="5">
    <source>
        <dbReference type="SAM" id="MobiDB-lite"/>
    </source>
</evidence>
<reference evidence="7 8" key="1">
    <citation type="submission" date="2020-10" db="EMBL/GenBank/DDBJ databases">
        <title>Janibacter indicus TT2 genome sequence.</title>
        <authorList>
            <person name="Lee K."/>
            <person name="Ganzorig M."/>
        </authorList>
    </citation>
    <scope>NUCLEOTIDE SEQUENCE [LARGE SCALE GENOMIC DNA]</scope>
    <source>
        <strain evidence="7 8">TT2</strain>
    </source>
</reference>
<dbReference type="InterPro" id="IPR000064">
    <property type="entry name" value="NLP_P60_dom"/>
</dbReference>
<dbReference type="InterPro" id="IPR011055">
    <property type="entry name" value="Dup_hybrid_motif"/>
</dbReference>
<comment type="similarity">
    <text evidence="1">Belongs to the peptidase C40 family.</text>
</comment>
<dbReference type="AlphaFoldDB" id="A0A7L9IZ12"/>
<accession>A0A7L9IZ12</accession>
<feature type="domain" description="NlpC/P60" evidence="6">
    <location>
        <begin position="390"/>
        <end position="526"/>
    </location>
</feature>
<evidence type="ECO:0000256" key="3">
    <source>
        <dbReference type="ARBA" id="ARBA00022801"/>
    </source>
</evidence>
<proteinExistence type="inferred from homology"/>
<dbReference type="InterPro" id="IPR038765">
    <property type="entry name" value="Papain-like_cys_pep_sf"/>
</dbReference>
<dbReference type="GO" id="GO:0004222">
    <property type="term" value="F:metalloendopeptidase activity"/>
    <property type="evidence" value="ECO:0007669"/>
    <property type="project" value="TreeGrafter"/>
</dbReference>
<dbReference type="Pfam" id="PF00877">
    <property type="entry name" value="NLPC_P60"/>
    <property type="match status" value="1"/>
</dbReference>
<organism evidence="7 8">
    <name type="scientific">Janibacter indicus</name>
    <dbReference type="NCBI Taxonomy" id="857417"/>
    <lineage>
        <taxon>Bacteria</taxon>
        <taxon>Bacillati</taxon>
        <taxon>Actinomycetota</taxon>
        <taxon>Actinomycetes</taxon>
        <taxon>Micrococcales</taxon>
        <taxon>Intrasporangiaceae</taxon>
        <taxon>Janibacter</taxon>
    </lineage>
</organism>
<evidence type="ECO:0000313" key="8">
    <source>
        <dbReference type="Proteomes" id="UP000593998"/>
    </source>
</evidence>
<dbReference type="EMBL" id="CP062789">
    <property type="protein sequence ID" value="QOK22354.1"/>
    <property type="molecule type" value="Genomic_DNA"/>
</dbReference>